<dbReference type="InterPro" id="IPR004045">
    <property type="entry name" value="Glutathione_S-Trfase_N"/>
</dbReference>
<dbReference type="InterPro" id="IPR010987">
    <property type="entry name" value="Glutathione-S-Trfase_C-like"/>
</dbReference>
<dbReference type="GO" id="GO:0004364">
    <property type="term" value="F:glutathione transferase activity"/>
    <property type="evidence" value="ECO:0007669"/>
    <property type="project" value="UniProtKB-EC"/>
</dbReference>
<evidence type="ECO:0000256" key="1">
    <source>
        <dbReference type="ARBA" id="ARBA00004496"/>
    </source>
</evidence>
<dbReference type="InterPro" id="IPR051369">
    <property type="entry name" value="GST_Theta"/>
</dbReference>
<comment type="subunit">
    <text evidence="3">Homodimer.</text>
</comment>
<dbReference type="EC" id="2.5.1.18" evidence="4"/>
<dbReference type="FunFam" id="3.40.30.10:FF:000176">
    <property type="entry name" value="Glutathione S-transferase theta-1"/>
    <property type="match status" value="1"/>
</dbReference>
<dbReference type="OrthoDB" id="422574at2759"/>
<feature type="domain" description="GST C-terminal" evidence="9">
    <location>
        <begin position="88"/>
        <end position="232"/>
    </location>
</feature>
<dbReference type="SFLD" id="SFLDS00019">
    <property type="entry name" value="Glutathione_Transferase_(cytos"/>
    <property type="match status" value="1"/>
</dbReference>
<comment type="catalytic activity">
    <reaction evidence="7">
        <text>RX + glutathione = an S-substituted glutathione + a halide anion + H(+)</text>
        <dbReference type="Rhea" id="RHEA:16437"/>
        <dbReference type="ChEBI" id="CHEBI:15378"/>
        <dbReference type="ChEBI" id="CHEBI:16042"/>
        <dbReference type="ChEBI" id="CHEBI:17792"/>
        <dbReference type="ChEBI" id="CHEBI:57925"/>
        <dbReference type="ChEBI" id="CHEBI:90779"/>
        <dbReference type="EC" id="2.5.1.18"/>
    </reaction>
</comment>
<dbReference type="CDD" id="cd03050">
    <property type="entry name" value="GST_N_Theta"/>
    <property type="match status" value="1"/>
</dbReference>
<dbReference type="PROSITE" id="PS50404">
    <property type="entry name" value="GST_NTER"/>
    <property type="match status" value="1"/>
</dbReference>
<dbReference type="RefSeq" id="XP_030623693.1">
    <property type="nucleotide sequence ID" value="XM_030767833.1"/>
</dbReference>
<accession>A0A6J2UVG1</accession>
<dbReference type="SFLD" id="SFLDG00358">
    <property type="entry name" value="Main_(cytGST)"/>
    <property type="match status" value="1"/>
</dbReference>
<dbReference type="FunFam" id="1.20.1050.10:FF:000008">
    <property type="entry name" value="Glutathione S-transferase theta-1"/>
    <property type="match status" value="1"/>
</dbReference>
<proteinExistence type="inferred from homology"/>
<dbReference type="GeneID" id="115806971"/>
<comment type="similarity">
    <text evidence="2">Belongs to the GST superfamily. Theta family.</text>
</comment>
<dbReference type="AlphaFoldDB" id="A0A6J2UVG1"/>
<dbReference type="InterPro" id="IPR036249">
    <property type="entry name" value="Thioredoxin-like_sf"/>
</dbReference>
<evidence type="ECO:0000259" key="8">
    <source>
        <dbReference type="PROSITE" id="PS50404"/>
    </source>
</evidence>
<gene>
    <name evidence="11" type="primary">gstt1a</name>
</gene>
<dbReference type="Pfam" id="PF00043">
    <property type="entry name" value="GST_C"/>
    <property type="match status" value="1"/>
</dbReference>
<dbReference type="GO" id="GO:0005737">
    <property type="term" value="C:cytoplasm"/>
    <property type="evidence" value="ECO:0007669"/>
    <property type="project" value="UniProtKB-SubCell"/>
</dbReference>
<dbReference type="InParanoid" id="A0A6J2UVG1"/>
<comment type="subcellular location">
    <subcellularLocation>
        <location evidence="1">Cytoplasm</location>
    </subcellularLocation>
</comment>
<organism evidence="10 11">
    <name type="scientific">Chanos chanos</name>
    <name type="common">Milkfish</name>
    <name type="synonym">Mugil chanos</name>
    <dbReference type="NCBI Taxonomy" id="29144"/>
    <lineage>
        <taxon>Eukaryota</taxon>
        <taxon>Metazoa</taxon>
        <taxon>Chordata</taxon>
        <taxon>Craniata</taxon>
        <taxon>Vertebrata</taxon>
        <taxon>Euteleostomi</taxon>
        <taxon>Actinopterygii</taxon>
        <taxon>Neopterygii</taxon>
        <taxon>Teleostei</taxon>
        <taxon>Ostariophysi</taxon>
        <taxon>Gonorynchiformes</taxon>
        <taxon>Chanidae</taxon>
        <taxon>Chanos</taxon>
    </lineage>
</organism>
<keyword evidence="5" id="KW-0963">Cytoplasm</keyword>
<name>A0A6J2UVG1_CHACN</name>
<dbReference type="Gene3D" id="1.20.1050.10">
    <property type="match status" value="1"/>
</dbReference>
<dbReference type="SFLD" id="SFLDG01153">
    <property type="entry name" value="Main.4:_Theta-like"/>
    <property type="match status" value="1"/>
</dbReference>
<dbReference type="PROSITE" id="PS50405">
    <property type="entry name" value="GST_CTER"/>
    <property type="match status" value="1"/>
</dbReference>
<protein>
    <recommendedName>
        <fullName evidence="4">glutathione transferase</fullName>
        <ecNumber evidence="4">2.5.1.18</ecNumber>
    </recommendedName>
</protein>
<evidence type="ECO:0000313" key="10">
    <source>
        <dbReference type="Proteomes" id="UP000504632"/>
    </source>
</evidence>
<dbReference type="InterPro" id="IPR040077">
    <property type="entry name" value="GST_C_Theta"/>
</dbReference>
<dbReference type="FunCoup" id="A0A6J2UVG1">
    <property type="interactions" value="948"/>
</dbReference>
<dbReference type="Proteomes" id="UP000504632">
    <property type="component" value="Chromosome 1"/>
</dbReference>
<dbReference type="SUPFAM" id="SSF52833">
    <property type="entry name" value="Thioredoxin-like"/>
    <property type="match status" value="1"/>
</dbReference>
<dbReference type="CTD" id="563972"/>
<evidence type="ECO:0000259" key="9">
    <source>
        <dbReference type="PROSITE" id="PS50405"/>
    </source>
</evidence>
<dbReference type="Gene3D" id="3.40.30.10">
    <property type="entry name" value="Glutaredoxin"/>
    <property type="match status" value="1"/>
</dbReference>
<evidence type="ECO:0000256" key="4">
    <source>
        <dbReference type="ARBA" id="ARBA00012452"/>
    </source>
</evidence>
<dbReference type="PANTHER" id="PTHR43917">
    <property type="match status" value="1"/>
</dbReference>
<dbReference type="InterPro" id="IPR040079">
    <property type="entry name" value="Glutathione_S-Trfase"/>
</dbReference>
<dbReference type="SUPFAM" id="SSF47616">
    <property type="entry name" value="GST C-terminal domain-like"/>
    <property type="match status" value="1"/>
</dbReference>
<dbReference type="GO" id="GO:0006749">
    <property type="term" value="P:glutathione metabolic process"/>
    <property type="evidence" value="ECO:0007669"/>
    <property type="project" value="TreeGrafter"/>
</dbReference>
<dbReference type="CDD" id="cd03183">
    <property type="entry name" value="GST_C_Theta"/>
    <property type="match status" value="1"/>
</dbReference>
<keyword evidence="10" id="KW-1185">Reference proteome</keyword>
<evidence type="ECO:0000256" key="6">
    <source>
        <dbReference type="ARBA" id="ARBA00022679"/>
    </source>
</evidence>
<evidence type="ECO:0000256" key="5">
    <source>
        <dbReference type="ARBA" id="ARBA00022490"/>
    </source>
</evidence>
<evidence type="ECO:0000256" key="2">
    <source>
        <dbReference type="ARBA" id="ARBA00009899"/>
    </source>
</evidence>
<dbReference type="PANTHER" id="PTHR43917:SF9">
    <property type="entry name" value="GLUTATHIONE S-TRANSFERASE THETA-1"/>
    <property type="match status" value="1"/>
</dbReference>
<feature type="domain" description="GST N-terminal" evidence="8">
    <location>
        <begin position="1"/>
        <end position="82"/>
    </location>
</feature>
<evidence type="ECO:0000256" key="7">
    <source>
        <dbReference type="ARBA" id="ARBA00047960"/>
    </source>
</evidence>
<dbReference type="Pfam" id="PF13417">
    <property type="entry name" value="GST_N_3"/>
    <property type="match status" value="1"/>
</dbReference>
<sequence length="242" mass="27598">MPLELFLDLHSQPCRSVFIFAKAANIPFEYKAVVLASGEQYGDEFAKISIVRKVPVMRDGDFILTESTAILMYMVRKFGTPDHWYPADLQKRARVDEYLAWQHSNMRAHGSKVFWFRGVLPMVTGEPVPKEKMDSALEDLNMTLKLFEEKFLQNNPYIIGEQISLADLVAIVEIMQPVGTGLDVFEGRPALSAWRDRVKKAVGEALFDEAHKVIMSPGDLKQTLTGQEMPEFLKIRVQKMFI</sequence>
<evidence type="ECO:0000313" key="11">
    <source>
        <dbReference type="RefSeq" id="XP_030623693.1"/>
    </source>
</evidence>
<evidence type="ECO:0000256" key="3">
    <source>
        <dbReference type="ARBA" id="ARBA00011738"/>
    </source>
</evidence>
<keyword evidence="6" id="KW-0808">Transferase</keyword>
<dbReference type="InterPro" id="IPR036282">
    <property type="entry name" value="Glutathione-S-Trfase_C_sf"/>
</dbReference>
<dbReference type="InterPro" id="IPR004046">
    <property type="entry name" value="GST_C"/>
</dbReference>
<dbReference type="InterPro" id="IPR040075">
    <property type="entry name" value="GST_N_Theta"/>
</dbReference>
<reference evidence="11" key="1">
    <citation type="submission" date="2025-08" db="UniProtKB">
        <authorList>
            <consortium name="RefSeq"/>
        </authorList>
    </citation>
    <scope>IDENTIFICATION</scope>
</reference>